<dbReference type="Pfam" id="PF01765">
    <property type="entry name" value="RRF"/>
    <property type="match status" value="1"/>
</dbReference>
<dbReference type="FunFam" id="1.10.132.20:FF:000001">
    <property type="entry name" value="Ribosome-recycling factor"/>
    <property type="match status" value="1"/>
</dbReference>
<dbReference type="Gene3D" id="3.30.1360.40">
    <property type="match status" value="1"/>
</dbReference>
<dbReference type="GO" id="GO:0006415">
    <property type="term" value="P:translational termination"/>
    <property type="evidence" value="ECO:0007669"/>
    <property type="project" value="UniProtKB-UniRule"/>
</dbReference>
<dbReference type="HAMAP" id="MF_00040">
    <property type="entry name" value="RRF"/>
    <property type="match status" value="1"/>
</dbReference>
<comment type="function">
    <text evidence="5">Responsible for the release of ribosomes from messenger RNA at the termination of protein biosynthesis. May increase the efficiency of translation by recycling ribosomes from one round of translation to another.</text>
</comment>
<comment type="caution">
    <text evidence="7">The sequence shown here is derived from an EMBL/GenBank/DDBJ whole genome shotgun (WGS) entry which is preliminary data.</text>
</comment>
<keyword evidence="3 5" id="KW-0963">Cytoplasm</keyword>
<reference evidence="7 8" key="1">
    <citation type="submission" date="2018-07" db="EMBL/GenBank/DDBJ databases">
        <title>Whole Genome Shotgun Sequence of Streptomyces spongiicola strain 531S.</title>
        <authorList>
            <person name="Dohra H."/>
            <person name="Kodani S."/>
        </authorList>
    </citation>
    <scope>NUCLEOTIDE SEQUENCE [LARGE SCALE GENOMIC DNA]</scope>
    <source>
        <strain evidence="7 8">531S</strain>
    </source>
</reference>
<dbReference type="InterPro" id="IPR036191">
    <property type="entry name" value="RRF_sf"/>
</dbReference>
<evidence type="ECO:0000259" key="6">
    <source>
        <dbReference type="Pfam" id="PF01765"/>
    </source>
</evidence>
<dbReference type="GO" id="GO:0043023">
    <property type="term" value="F:ribosomal large subunit binding"/>
    <property type="evidence" value="ECO:0007669"/>
    <property type="project" value="TreeGrafter"/>
</dbReference>
<dbReference type="GO" id="GO:0005737">
    <property type="term" value="C:cytoplasm"/>
    <property type="evidence" value="ECO:0007669"/>
    <property type="project" value="UniProtKB-SubCell"/>
</dbReference>
<dbReference type="PANTHER" id="PTHR20982:SF3">
    <property type="entry name" value="MITOCHONDRIAL RIBOSOME RECYCLING FACTOR PSEUDO 1"/>
    <property type="match status" value="1"/>
</dbReference>
<dbReference type="NCBIfam" id="TIGR00496">
    <property type="entry name" value="frr"/>
    <property type="match status" value="1"/>
</dbReference>
<comment type="similarity">
    <text evidence="2 5">Belongs to the RRF family.</text>
</comment>
<dbReference type="CDD" id="cd00520">
    <property type="entry name" value="RRF"/>
    <property type="match status" value="1"/>
</dbReference>
<keyword evidence="4 5" id="KW-0648">Protein biosynthesis</keyword>
<comment type="subcellular location">
    <subcellularLocation>
        <location evidence="1 5">Cytoplasm</location>
    </subcellularLocation>
</comment>
<evidence type="ECO:0000313" key="7">
    <source>
        <dbReference type="EMBL" id="GBQ01471.1"/>
    </source>
</evidence>
<dbReference type="PANTHER" id="PTHR20982">
    <property type="entry name" value="RIBOSOME RECYCLING FACTOR"/>
    <property type="match status" value="1"/>
</dbReference>
<accession>A0A388T031</accession>
<evidence type="ECO:0000256" key="2">
    <source>
        <dbReference type="ARBA" id="ARBA00005912"/>
    </source>
</evidence>
<dbReference type="InterPro" id="IPR002661">
    <property type="entry name" value="Ribosome_recyc_fac"/>
</dbReference>
<feature type="domain" description="Ribosome recycling factor" evidence="6">
    <location>
        <begin position="75"/>
        <end position="237"/>
    </location>
</feature>
<dbReference type="InterPro" id="IPR023584">
    <property type="entry name" value="Ribosome_recyc_fac_dom"/>
</dbReference>
<evidence type="ECO:0000256" key="4">
    <source>
        <dbReference type="ARBA" id="ARBA00022917"/>
    </source>
</evidence>
<dbReference type="SUPFAM" id="SSF55194">
    <property type="entry name" value="Ribosome recycling factor, RRF"/>
    <property type="match status" value="1"/>
</dbReference>
<dbReference type="AlphaFoldDB" id="A0A388T031"/>
<evidence type="ECO:0000256" key="3">
    <source>
        <dbReference type="ARBA" id="ARBA00022490"/>
    </source>
</evidence>
<proteinExistence type="inferred from homology"/>
<protein>
    <recommendedName>
        <fullName evidence="5">Ribosome-recycling factor</fullName>
        <shortName evidence="5">RRF</shortName>
    </recommendedName>
    <alternativeName>
        <fullName evidence="5">Ribosome-releasing factor</fullName>
    </alternativeName>
</protein>
<sequence>MDKALPVGHRAGAPPTFAGVVRVARTGPRTRTRGPGRGVVARTRRDYQDTQEQVVIEETLLEAEEKMEKAVVVAKEDFAAIRTGRAHPAMFNKIVADYYGALTPINQLASFSVPEPRMAVVTPFDKSALRNIEQAIRDSDLGVNPSNDGNIIRVVFPELTEERRREFIKVAKGKAEDSRISIRSVRRKAKEAIDKLIKDGEVGEDEGRRAEKELDDTTAKYVAQVDELLKHKEAELLEV</sequence>
<evidence type="ECO:0000256" key="5">
    <source>
        <dbReference type="HAMAP-Rule" id="MF_00040"/>
    </source>
</evidence>
<gene>
    <name evidence="5" type="primary">frr</name>
    <name evidence="7" type="ORF">SSP531S_29050</name>
</gene>
<dbReference type="FunFam" id="3.30.1360.40:FF:000001">
    <property type="entry name" value="Ribosome-recycling factor"/>
    <property type="match status" value="1"/>
</dbReference>
<dbReference type="Gene3D" id="1.10.132.20">
    <property type="entry name" value="Ribosome-recycling factor"/>
    <property type="match status" value="1"/>
</dbReference>
<evidence type="ECO:0000313" key="8">
    <source>
        <dbReference type="Proteomes" id="UP000265354"/>
    </source>
</evidence>
<dbReference type="Proteomes" id="UP000265354">
    <property type="component" value="Unassembled WGS sequence"/>
</dbReference>
<evidence type="ECO:0000256" key="1">
    <source>
        <dbReference type="ARBA" id="ARBA00004496"/>
    </source>
</evidence>
<organism evidence="7 8">
    <name type="scientific">Streptomyces spongiicola</name>
    <dbReference type="NCBI Taxonomy" id="1690221"/>
    <lineage>
        <taxon>Bacteria</taxon>
        <taxon>Bacillati</taxon>
        <taxon>Actinomycetota</taxon>
        <taxon>Actinomycetes</taxon>
        <taxon>Kitasatosporales</taxon>
        <taxon>Streptomycetaceae</taxon>
        <taxon>Streptomyces</taxon>
    </lineage>
</organism>
<dbReference type="EMBL" id="BGZL01000007">
    <property type="protein sequence ID" value="GBQ01471.1"/>
    <property type="molecule type" value="Genomic_DNA"/>
</dbReference>
<name>A0A388T031_9ACTN</name>